<evidence type="ECO:0000259" key="2">
    <source>
        <dbReference type="Pfam" id="PF08751"/>
    </source>
</evidence>
<reference evidence="3" key="1">
    <citation type="submission" date="2018-03" db="EMBL/GenBank/DDBJ databases">
        <title>Cross-interface Injection: A General Nanoliter Liquid Handling Method Applied to Single Cells Genome Amplification Automated Nanoliter Liquid Handling Applied to Single Cell Multiple Displacement Amplification.</title>
        <authorList>
            <person name="Yun J."/>
            <person name="Xu P."/>
            <person name="Xu J."/>
            <person name="Dai X."/>
            <person name="Wang Y."/>
            <person name="Zheng X."/>
            <person name="Cao C."/>
            <person name="Yi Q."/>
            <person name="Zhu Y."/>
            <person name="Wang L."/>
            <person name="Dong Z."/>
            <person name="Huang Y."/>
            <person name="Huang L."/>
            <person name="Du W."/>
        </authorList>
    </citation>
    <scope>NUCLEOTIDE SEQUENCE [LARGE SCALE GENOMIC DNA]</scope>
    <source>
        <strain evidence="3">Z-D3-2</strain>
    </source>
</reference>
<dbReference type="Gene3D" id="2.30.30.940">
    <property type="match status" value="1"/>
</dbReference>
<dbReference type="InterPro" id="IPR027351">
    <property type="entry name" value="(+)RNA_virus_helicase_core_dom"/>
</dbReference>
<dbReference type="CDD" id="cd18809">
    <property type="entry name" value="SF1_C_RecD"/>
    <property type="match status" value="1"/>
</dbReference>
<dbReference type="NCBIfam" id="NF041492">
    <property type="entry name" value="MobF"/>
    <property type="match status" value="1"/>
</dbReference>
<dbReference type="Gene3D" id="3.40.50.300">
    <property type="entry name" value="P-loop containing nucleotide triphosphate hydrolases"/>
    <property type="match status" value="2"/>
</dbReference>
<feature type="domain" description="TrwC relaxase" evidence="2">
    <location>
        <begin position="10"/>
        <end position="291"/>
    </location>
</feature>
<dbReference type="Pfam" id="PF01443">
    <property type="entry name" value="Viral_helicase1"/>
    <property type="match status" value="1"/>
</dbReference>
<dbReference type="AlphaFoldDB" id="A0A2T4CZ63"/>
<dbReference type="InterPro" id="IPR027417">
    <property type="entry name" value="P-loop_NTPase"/>
</dbReference>
<dbReference type="Pfam" id="PF08751">
    <property type="entry name" value="TrwC"/>
    <property type="match status" value="1"/>
</dbReference>
<evidence type="ECO:0000313" key="3">
    <source>
        <dbReference type="EMBL" id="PTB86867.1"/>
    </source>
</evidence>
<feature type="domain" description="(+)RNA virus helicase C-terminal" evidence="1">
    <location>
        <begin position="729"/>
        <end position="776"/>
    </location>
</feature>
<evidence type="ECO:0008006" key="4">
    <source>
        <dbReference type="Google" id="ProtNLM"/>
    </source>
</evidence>
<dbReference type="InterPro" id="IPR014862">
    <property type="entry name" value="TrwC"/>
</dbReference>
<gene>
    <name evidence="3" type="ORF">C9940_00615</name>
</gene>
<organism evidence="3">
    <name type="scientific">Pseudidiomarina aestuarii</name>
    <dbReference type="NCBI Taxonomy" id="624146"/>
    <lineage>
        <taxon>Bacteria</taxon>
        <taxon>Pseudomonadati</taxon>
        <taxon>Pseudomonadota</taxon>
        <taxon>Gammaproteobacteria</taxon>
        <taxon>Alteromonadales</taxon>
        <taxon>Idiomarinaceae</taxon>
        <taxon>Pseudidiomarina</taxon>
    </lineage>
</organism>
<dbReference type="SUPFAM" id="SSF52540">
    <property type="entry name" value="P-loop containing nucleoside triphosphate hydrolases"/>
    <property type="match status" value="2"/>
</dbReference>
<dbReference type="Pfam" id="PF13604">
    <property type="entry name" value="AAA_30"/>
    <property type="match status" value="1"/>
</dbReference>
<dbReference type="NCBIfam" id="TIGR02686">
    <property type="entry name" value="relax_trwC"/>
    <property type="match status" value="1"/>
</dbReference>
<accession>A0A2T4CZ63</accession>
<dbReference type="SUPFAM" id="SSF55464">
    <property type="entry name" value="Origin of replication-binding domain, RBD-like"/>
    <property type="match status" value="1"/>
</dbReference>
<name>A0A2T4CZ63_9GAMM</name>
<dbReference type="GO" id="GO:0005524">
    <property type="term" value="F:ATP binding"/>
    <property type="evidence" value="ECO:0007669"/>
    <property type="project" value="InterPro"/>
</dbReference>
<dbReference type="InterPro" id="IPR014059">
    <property type="entry name" value="TraI/TrwC_relax"/>
</dbReference>
<sequence>MLSISNVKTAGGAVSYFADHLTTDGVKNNATEDYYAEHGEPGQWLGTGAAALCLAGQVDSQDFGRMLLAVDKDDKPMVIGGGQEGRRAGWDLTFSAPKSVSAMWAVADENTHKAIEQAHVNAVETAMSWLENSGGISARRGKGGTELENAKLVAARFDHGTSREQDPQIHSHVFVMNYAQRADGSWGAIQSREFFSRKMAAGALYRAALADELQHLGFGIERDKRAFQVSGVPEDLQQQWSKRREQVLAEMATHGGRTAKSAEAAALNSRRGKEEIEQQLLLDRWKQEAAEYDFSAEKVRDLQAQKHDRPEPMPTTAELWRELTLYASTISERELEATVFEKSQGILSPQAAQHFLADFIRDSETIVLRDAAGNRRFTSREMLELEQSIITNAQQRQFENGAISETHVLAALSAVPSISDEQREMVQHITGNSGVAVVEGMAGTGKSFALGVARHAWVSAGKNVIGAALAGKAAEGLESGSGIESQTLHSLLNELNPDPVTGQPAKRALTARDVIVLDEAGMVGSRQMAQLLELSEAAGAKVVLVGDSRQLQPIDAGGAFRGLSKNLGVARLTDIRRQKAVWHRAAVTALSEGDAGKALKAFADQGLLQTGGDRQETISKMVTKWDRDRIQNPDSSSLMLAGTRADVAAINRAARAAIADQLTGESTTINGHEFQSGDRVLFTKNSKKFGVKNGTLGTVLLSLDGGKMAILLDDVGRTVIVDGEQYESVQHGYAVTVHKAQGLTVDSAYVLAHESMSGQEWAYVAASRSRDETTIFADSDLISELDLVMGRSQSQDLSTDYQLEAA</sequence>
<dbReference type="CDD" id="cd17933">
    <property type="entry name" value="DEXSc_RecD-like"/>
    <property type="match status" value="1"/>
</dbReference>
<evidence type="ECO:0000259" key="1">
    <source>
        <dbReference type="Pfam" id="PF01443"/>
    </source>
</evidence>
<proteinExistence type="predicted"/>
<comment type="caution">
    <text evidence="3">The sequence shown here is derived from an EMBL/GenBank/DDBJ whole genome shotgun (WGS) entry which is preliminary data.</text>
</comment>
<dbReference type="EMBL" id="PYVN01000003">
    <property type="protein sequence ID" value="PTB86867.1"/>
    <property type="molecule type" value="Genomic_DNA"/>
</dbReference>
<protein>
    <recommendedName>
        <fullName evidence="4">TrwC relaxase domain-containing protein</fullName>
    </recommendedName>
</protein>